<organism evidence="11 12">
    <name type="scientific">Cyclotella atomus</name>
    <dbReference type="NCBI Taxonomy" id="382360"/>
    <lineage>
        <taxon>Eukaryota</taxon>
        <taxon>Sar</taxon>
        <taxon>Stramenopiles</taxon>
        <taxon>Ochrophyta</taxon>
        <taxon>Bacillariophyta</taxon>
        <taxon>Coscinodiscophyceae</taxon>
        <taxon>Thalassiosirophycidae</taxon>
        <taxon>Stephanodiscales</taxon>
        <taxon>Stephanodiscaceae</taxon>
        <taxon>Cyclotella</taxon>
    </lineage>
</organism>
<keyword evidence="6 9" id="KW-1133">Transmembrane helix</keyword>
<dbReference type="GO" id="GO:0016020">
    <property type="term" value="C:membrane"/>
    <property type="evidence" value="ECO:0007669"/>
    <property type="project" value="UniProtKB-SubCell"/>
</dbReference>
<evidence type="ECO:0000256" key="9">
    <source>
        <dbReference type="SAM" id="Phobius"/>
    </source>
</evidence>
<dbReference type="InterPro" id="IPR003593">
    <property type="entry name" value="AAA+_ATPase"/>
</dbReference>
<gene>
    <name evidence="11" type="ORF">ACHAWO_005544</name>
</gene>
<evidence type="ECO:0000256" key="7">
    <source>
        <dbReference type="ARBA" id="ARBA00023136"/>
    </source>
</evidence>
<dbReference type="Pfam" id="PF00005">
    <property type="entry name" value="ABC_tran"/>
    <property type="match status" value="1"/>
</dbReference>
<dbReference type="PANTHER" id="PTHR48041">
    <property type="entry name" value="ABC TRANSPORTER G FAMILY MEMBER 28"/>
    <property type="match status" value="1"/>
</dbReference>
<dbReference type="InterPro" id="IPR017871">
    <property type="entry name" value="ABC_transporter-like_CS"/>
</dbReference>
<dbReference type="GO" id="GO:0005524">
    <property type="term" value="F:ATP binding"/>
    <property type="evidence" value="ECO:0007669"/>
    <property type="project" value="UniProtKB-KW"/>
</dbReference>
<sequence>MPPESITKRENDTFDLENGGPKPDITAASQKSTMSIRRTKGGKHLRWCRLRKEVEIKDSTSGLIRGSIAAPANTSESKKKGITTVKTILNDISGSASPGEILALMGPSGSGKTSMLDVLSGRSAYDGGTITLDGEVVTDRVMKKLKKRVAYVKQNDLFFGHLTVRDQLMYTAFLRLPSAWSKAQKIGEVDRIIKQLYSVLYTYLICNVSLIWSGLKLRLEKCADSSINMISGGEKKRVNIGSELLTDPSIIILDEPTSGLDSTSAVALMRILETLARDEQKTIITSIHQPSSAVFFAFDKLMLLADGNVVYFGTPEESLEHVKSLGLECPAGYNAADHHMDLLVVDSAIDDEHDATANHPEVDQGDTHGGLRRRKKSIERQVLSGTTTKQKLIDSWDHEAVAKQIEAANEDAFAKSHGVRQLSRQQSSFMMEKSFNSTWWTQYTVLVHRSLKNSRSAIFTTLNLVKAGAIGVMCGLMWFQMPYTEATVFDRSSYYFFSMTFWVFDSMFSAYMAFPLERSIIFKERSSGSYHLSAYFMAKTTSEAPARLVLPAMYMIISYWMSGVNNSFWIFIASTACSLLSVLAGESIGLFLGAAVLDVEKGMVIMTVTGLGLMAVGGFFVRTVPSWILWLGWLSPFKYSYNASVQLVFDEPVPCDGSGVLVGCEGLDTGYASESEILEFLGVQFSTGFNVAMLIVLFITVRIMAFFALKTKKADERM</sequence>
<reference evidence="11 12" key="1">
    <citation type="submission" date="2024-10" db="EMBL/GenBank/DDBJ databases">
        <title>Updated reference genomes for cyclostephanoid diatoms.</title>
        <authorList>
            <person name="Roberts W.R."/>
            <person name="Alverson A.J."/>
        </authorList>
    </citation>
    <scope>NUCLEOTIDE SEQUENCE [LARGE SCALE GENOMIC DNA]</scope>
    <source>
        <strain evidence="11 12">AJA010-31</strain>
    </source>
</reference>
<evidence type="ECO:0000256" key="5">
    <source>
        <dbReference type="ARBA" id="ARBA00022840"/>
    </source>
</evidence>
<feature type="domain" description="ABC transporter" evidence="10">
    <location>
        <begin position="72"/>
        <end position="331"/>
    </location>
</feature>
<feature type="transmembrane region" description="Helical" evidence="9">
    <location>
        <begin position="457"/>
        <end position="481"/>
    </location>
</feature>
<evidence type="ECO:0000256" key="8">
    <source>
        <dbReference type="SAM" id="MobiDB-lite"/>
    </source>
</evidence>
<dbReference type="AlphaFoldDB" id="A0ABD3NM75"/>
<keyword evidence="3 9" id="KW-0812">Transmembrane</keyword>
<dbReference type="Pfam" id="PF01061">
    <property type="entry name" value="ABC2_membrane"/>
    <property type="match status" value="1"/>
</dbReference>
<dbReference type="InterPro" id="IPR013525">
    <property type="entry name" value="ABC2_TM"/>
</dbReference>
<evidence type="ECO:0000256" key="2">
    <source>
        <dbReference type="ARBA" id="ARBA00022448"/>
    </source>
</evidence>
<evidence type="ECO:0000256" key="4">
    <source>
        <dbReference type="ARBA" id="ARBA00022741"/>
    </source>
</evidence>
<feature type="transmembrane region" description="Helical" evidence="9">
    <location>
        <begin position="493"/>
        <end position="514"/>
    </location>
</feature>
<dbReference type="SUPFAM" id="SSF52540">
    <property type="entry name" value="P-loop containing nucleoside triphosphate hydrolases"/>
    <property type="match status" value="1"/>
</dbReference>
<dbReference type="PROSITE" id="PS00211">
    <property type="entry name" value="ABC_TRANSPORTER_1"/>
    <property type="match status" value="1"/>
</dbReference>
<keyword evidence="5" id="KW-0067">ATP-binding</keyword>
<dbReference type="SMART" id="SM00382">
    <property type="entry name" value="AAA"/>
    <property type="match status" value="1"/>
</dbReference>
<dbReference type="EMBL" id="JALLPJ020001132">
    <property type="protein sequence ID" value="KAL3775836.1"/>
    <property type="molecule type" value="Genomic_DNA"/>
</dbReference>
<feature type="compositionally biased region" description="Basic and acidic residues" evidence="8">
    <location>
        <begin position="1"/>
        <end position="12"/>
    </location>
</feature>
<comment type="subcellular location">
    <subcellularLocation>
        <location evidence="1">Membrane</location>
        <topology evidence="1">Multi-pass membrane protein</topology>
    </subcellularLocation>
</comment>
<feature type="compositionally biased region" description="Polar residues" evidence="8">
    <location>
        <begin position="27"/>
        <end position="36"/>
    </location>
</feature>
<evidence type="ECO:0000256" key="3">
    <source>
        <dbReference type="ARBA" id="ARBA00022692"/>
    </source>
</evidence>
<dbReference type="InterPro" id="IPR027417">
    <property type="entry name" value="P-loop_NTPase"/>
</dbReference>
<keyword evidence="7 9" id="KW-0472">Membrane</keyword>
<name>A0ABD3NM75_9STRA</name>
<protein>
    <recommendedName>
        <fullName evidence="10">ABC transporter domain-containing protein</fullName>
    </recommendedName>
</protein>
<keyword evidence="4" id="KW-0547">Nucleotide-binding</keyword>
<comment type="caution">
    <text evidence="11">The sequence shown here is derived from an EMBL/GenBank/DDBJ whole genome shotgun (WGS) entry which is preliminary data.</text>
</comment>
<evidence type="ECO:0000256" key="1">
    <source>
        <dbReference type="ARBA" id="ARBA00004141"/>
    </source>
</evidence>
<accession>A0ABD3NM75</accession>
<keyword evidence="12" id="KW-1185">Reference proteome</keyword>
<evidence type="ECO:0000313" key="11">
    <source>
        <dbReference type="EMBL" id="KAL3775836.1"/>
    </source>
</evidence>
<dbReference type="InterPro" id="IPR050352">
    <property type="entry name" value="ABCG_transporters"/>
</dbReference>
<dbReference type="Proteomes" id="UP001530400">
    <property type="component" value="Unassembled WGS sequence"/>
</dbReference>
<dbReference type="Gene3D" id="3.40.50.300">
    <property type="entry name" value="P-loop containing nucleotide triphosphate hydrolases"/>
    <property type="match status" value="1"/>
</dbReference>
<evidence type="ECO:0000259" key="10">
    <source>
        <dbReference type="PROSITE" id="PS50893"/>
    </source>
</evidence>
<feature type="transmembrane region" description="Helical" evidence="9">
    <location>
        <begin position="604"/>
        <end position="630"/>
    </location>
</feature>
<dbReference type="PANTHER" id="PTHR48041:SF63">
    <property type="entry name" value="EARLY GENE AT 23, ISOFORM C"/>
    <property type="match status" value="1"/>
</dbReference>
<dbReference type="InterPro" id="IPR003439">
    <property type="entry name" value="ABC_transporter-like_ATP-bd"/>
</dbReference>
<proteinExistence type="predicted"/>
<feature type="transmembrane region" description="Helical" evidence="9">
    <location>
        <begin position="568"/>
        <end position="592"/>
    </location>
</feature>
<feature type="region of interest" description="Disordered" evidence="8">
    <location>
        <begin position="1"/>
        <end position="40"/>
    </location>
</feature>
<feature type="transmembrane region" description="Helical" evidence="9">
    <location>
        <begin position="688"/>
        <end position="709"/>
    </location>
</feature>
<dbReference type="PROSITE" id="PS50893">
    <property type="entry name" value="ABC_TRANSPORTER_2"/>
    <property type="match status" value="1"/>
</dbReference>
<evidence type="ECO:0000256" key="6">
    <source>
        <dbReference type="ARBA" id="ARBA00022989"/>
    </source>
</evidence>
<keyword evidence="2" id="KW-0813">Transport</keyword>
<evidence type="ECO:0000313" key="12">
    <source>
        <dbReference type="Proteomes" id="UP001530400"/>
    </source>
</evidence>